<name>A0A4Z0JJQ0_9LACO</name>
<sequence>MNKYTKKNDKTEKRIMDTILTLMQSYEFNNITMNQIADNAGLNRVTLYRHFDDKWDILERIESDFFQAAEAPHREMIEQLKKSSEDYQDARSVLAGFLEIFEENLDILEVLMNDNGDSRFTNKLLNFLLKREKLSHPVLGINNLGVNQEILSYYEISGLVGIIKFWTNHRQYKAKDMANFFFAVRTNEVEGVKRLEF</sequence>
<keyword evidence="5" id="KW-1185">Reference proteome</keyword>
<feature type="domain" description="HTH tetR-type" evidence="3">
    <location>
        <begin position="9"/>
        <end position="69"/>
    </location>
</feature>
<dbReference type="Pfam" id="PF00440">
    <property type="entry name" value="TetR_N"/>
    <property type="match status" value="1"/>
</dbReference>
<dbReference type="AlphaFoldDB" id="A0A4Z0JJQ0"/>
<dbReference type="OrthoDB" id="9810250at2"/>
<gene>
    <name evidence="4" type="ORF">EGT49_06940</name>
</gene>
<protein>
    <submittedName>
        <fullName evidence="4">TetR/AcrR family transcriptional regulator</fullName>
    </submittedName>
</protein>
<dbReference type="RefSeq" id="WP_135372820.1">
    <property type="nucleotide sequence ID" value="NZ_RKLY01000015.1"/>
</dbReference>
<dbReference type="InterPro" id="IPR001647">
    <property type="entry name" value="HTH_TetR"/>
</dbReference>
<feature type="DNA-binding region" description="H-T-H motif" evidence="2">
    <location>
        <begin position="32"/>
        <end position="51"/>
    </location>
</feature>
<dbReference type="PROSITE" id="PS50977">
    <property type="entry name" value="HTH_TETR_2"/>
    <property type="match status" value="1"/>
</dbReference>
<dbReference type="Proteomes" id="UP000298021">
    <property type="component" value="Unassembled WGS sequence"/>
</dbReference>
<comment type="caution">
    <text evidence="4">The sequence shown here is derived from an EMBL/GenBank/DDBJ whole genome shotgun (WGS) entry which is preliminary data.</text>
</comment>
<dbReference type="SUPFAM" id="SSF46689">
    <property type="entry name" value="Homeodomain-like"/>
    <property type="match status" value="1"/>
</dbReference>
<evidence type="ECO:0000313" key="4">
    <source>
        <dbReference type="EMBL" id="TGD23065.1"/>
    </source>
</evidence>
<proteinExistence type="predicted"/>
<evidence type="ECO:0000259" key="3">
    <source>
        <dbReference type="PROSITE" id="PS50977"/>
    </source>
</evidence>
<dbReference type="Gene3D" id="1.10.357.10">
    <property type="entry name" value="Tetracycline Repressor, domain 2"/>
    <property type="match status" value="1"/>
</dbReference>
<keyword evidence="1 2" id="KW-0238">DNA-binding</keyword>
<dbReference type="EMBL" id="RKLY01000015">
    <property type="protein sequence ID" value="TGD23065.1"/>
    <property type="molecule type" value="Genomic_DNA"/>
</dbReference>
<dbReference type="InterPro" id="IPR009057">
    <property type="entry name" value="Homeodomain-like_sf"/>
</dbReference>
<accession>A0A4Z0JJQ0</accession>
<evidence type="ECO:0000256" key="2">
    <source>
        <dbReference type="PROSITE-ProRule" id="PRU00335"/>
    </source>
</evidence>
<dbReference type="PANTHER" id="PTHR43479:SF11">
    <property type="entry name" value="ACREF_ENVCD OPERON REPRESSOR-RELATED"/>
    <property type="match status" value="1"/>
</dbReference>
<reference evidence="4 5" key="1">
    <citation type="submission" date="2018-10" db="EMBL/GenBank/DDBJ databases">
        <title>Lactobacillus sp. R7 and Lactobacillus sp. R19 isolated from fermented mustard green product of Taiwan.</title>
        <authorList>
            <person name="Lin S.-T."/>
        </authorList>
    </citation>
    <scope>NUCLEOTIDE SEQUENCE [LARGE SCALE GENOMIC DNA]</scope>
    <source>
        <strain evidence="4 5">BCRC 81127</strain>
    </source>
</reference>
<dbReference type="PANTHER" id="PTHR43479">
    <property type="entry name" value="ACREF/ENVCD OPERON REPRESSOR-RELATED"/>
    <property type="match status" value="1"/>
</dbReference>
<evidence type="ECO:0000313" key="5">
    <source>
        <dbReference type="Proteomes" id="UP000298021"/>
    </source>
</evidence>
<dbReference type="InterPro" id="IPR050624">
    <property type="entry name" value="HTH-type_Tx_Regulator"/>
</dbReference>
<evidence type="ECO:0000256" key="1">
    <source>
        <dbReference type="ARBA" id="ARBA00023125"/>
    </source>
</evidence>
<organism evidence="4 5">
    <name type="scientific">Companilactobacillus suantsaicola</name>
    <dbReference type="NCBI Taxonomy" id="2487723"/>
    <lineage>
        <taxon>Bacteria</taxon>
        <taxon>Bacillati</taxon>
        <taxon>Bacillota</taxon>
        <taxon>Bacilli</taxon>
        <taxon>Lactobacillales</taxon>
        <taxon>Lactobacillaceae</taxon>
        <taxon>Companilactobacillus</taxon>
    </lineage>
</organism>
<dbReference type="GO" id="GO:0003677">
    <property type="term" value="F:DNA binding"/>
    <property type="evidence" value="ECO:0007669"/>
    <property type="project" value="UniProtKB-UniRule"/>
</dbReference>